<organism evidence="1 2">
    <name type="scientific">Fontibacillus phaseoli</name>
    <dbReference type="NCBI Taxonomy" id="1416533"/>
    <lineage>
        <taxon>Bacteria</taxon>
        <taxon>Bacillati</taxon>
        <taxon>Bacillota</taxon>
        <taxon>Bacilli</taxon>
        <taxon>Bacillales</taxon>
        <taxon>Paenibacillaceae</taxon>
        <taxon>Fontibacillus</taxon>
    </lineage>
</organism>
<gene>
    <name evidence="1" type="ORF">DFP94_1011185</name>
</gene>
<name>A0A369BSL9_9BACL</name>
<sequence>MRYAHILHLLHLSDDKKQLPKRKLFALTY</sequence>
<keyword evidence="2" id="KW-1185">Reference proteome</keyword>
<evidence type="ECO:0000313" key="1">
    <source>
        <dbReference type="EMBL" id="RCX23586.1"/>
    </source>
</evidence>
<dbReference type="EMBL" id="QPJW01000001">
    <property type="protein sequence ID" value="RCX23586.1"/>
    <property type="molecule type" value="Genomic_DNA"/>
</dbReference>
<comment type="caution">
    <text evidence="1">The sequence shown here is derived from an EMBL/GenBank/DDBJ whole genome shotgun (WGS) entry which is preliminary data.</text>
</comment>
<dbReference type="AlphaFoldDB" id="A0A369BSL9"/>
<protein>
    <submittedName>
        <fullName evidence="1">Uncharacterized protein</fullName>
    </submittedName>
</protein>
<accession>A0A369BSL9</accession>
<dbReference type="Proteomes" id="UP000253090">
    <property type="component" value="Unassembled WGS sequence"/>
</dbReference>
<reference evidence="1 2" key="1">
    <citation type="submission" date="2018-07" db="EMBL/GenBank/DDBJ databases">
        <title>Genomic Encyclopedia of Type Strains, Phase III (KMG-III): the genomes of soil and plant-associated and newly described type strains.</title>
        <authorList>
            <person name="Whitman W."/>
        </authorList>
    </citation>
    <scope>NUCLEOTIDE SEQUENCE [LARGE SCALE GENOMIC DNA]</scope>
    <source>
        <strain evidence="1 2">CECT 8333</strain>
    </source>
</reference>
<evidence type="ECO:0000313" key="2">
    <source>
        <dbReference type="Proteomes" id="UP000253090"/>
    </source>
</evidence>
<proteinExistence type="predicted"/>